<name>A0AAV8QCA7_ENSVE</name>
<dbReference type="InterPro" id="IPR038777">
    <property type="entry name" value="At4g18490-like"/>
</dbReference>
<evidence type="ECO:0000256" key="1">
    <source>
        <dbReference type="SAM" id="MobiDB-lite"/>
    </source>
</evidence>
<reference evidence="2 3" key="1">
    <citation type="submission" date="2022-12" db="EMBL/GenBank/DDBJ databases">
        <title>Chromosome-scale assembly of the Ensete ventricosum genome.</title>
        <authorList>
            <person name="Dussert Y."/>
            <person name="Stocks J."/>
            <person name="Wendawek A."/>
            <person name="Woldeyes F."/>
            <person name="Nichols R.A."/>
            <person name="Borrell J.S."/>
        </authorList>
    </citation>
    <scope>NUCLEOTIDE SEQUENCE [LARGE SCALE GENOMIC DNA]</scope>
    <source>
        <strain evidence="3">cv. Maze</strain>
        <tissue evidence="2">Seeds</tissue>
    </source>
</reference>
<dbReference type="Proteomes" id="UP001222027">
    <property type="component" value="Unassembled WGS sequence"/>
</dbReference>
<proteinExistence type="predicted"/>
<feature type="region of interest" description="Disordered" evidence="1">
    <location>
        <begin position="262"/>
        <end position="301"/>
    </location>
</feature>
<dbReference type="AlphaFoldDB" id="A0AAV8QCA7"/>
<feature type="compositionally biased region" description="Polar residues" evidence="1">
    <location>
        <begin position="289"/>
        <end position="301"/>
    </location>
</feature>
<dbReference type="EMBL" id="JAQQAF010000008">
    <property type="protein sequence ID" value="KAJ8467983.1"/>
    <property type="molecule type" value="Genomic_DNA"/>
</dbReference>
<evidence type="ECO:0000313" key="2">
    <source>
        <dbReference type="EMBL" id="KAJ8467983.1"/>
    </source>
</evidence>
<protein>
    <submittedName>
        <fullName evidence="2">Uncharacterized protein</fullName>
    </submittedName>
</protein>
<accession>A0AAV8QCA7</accession>
<dbReference type="PANTHER" id="PTHR36380">
    <property type="entry name" value="BNAA03G58330D PROTEIN"/>
    <property type="match status" value="1"/>
</dbReference>
<gene>
    <name evidence="2" type="ORF">OPV22_030535</name>
</gene>
<organism evidence="2 3">
    <name type="scientific">Ensete ventricosum</name>
    <name type="common">Abyssinian banana</name>
    <name type="synonym">Musa ensete</name>
    <dbReference type="NCBI Taxonomy" id="4639"/>
    <lineage>
        <taxon>Eukaryota</taxon>
        <taxon>Viridiplantae</taxon>
        <taxon>Streptophyta</taxon>
        <taxon>Embryophyta</taxon>
        <taxon>Tracheophyta</taxon>
        <taxon>Spermatophyta</taxon>
        <taxon>Magnoliopsida</taxon>
        <taxon>Liliopsida</taxon>
        <taxon>Zingiberales</taxon>
        <taxon>Musaceae</taxon>
        <taxon>Ensete</taxon>
    </lineage>
</organism>
<feature type="compositionally biased region" description="Low complexity" evidence="1">
    <location>
        <begin position="275"/>
        <end position="288"/>
    </location>
</feature>
<comment type="caution">
    <text evidence="2">The sequence shown here is derived from an EMBL/GenBank/DDBJ whole genome shotgun (WGS) entry which is preliminary data.</text>
</comment>
<dbReference type="PANTHER" id="PTHR36380:SF1">
    <property type="entry name" value="OS01G0755100 PROTEIN"/>
    <property type="match status" value="1"/>
</dbReference>
<evidence type="ECO:0000313" key="3">
    <source>
        <dbReference type="Proteomes" id="UP001222027"/>
    </source>
</evidence>
<sequence>MNLFLHRRSLVEYRSSLSVVFYQVPDPKDRSIKIGGGTTKIKFQSHYSLACSSKEMADQERGAPTSAPKMRSPSIEEDFEKDFLISWKSSKPGKQAMDLDVETVPQNGKSSFNFDKLDDFDLGGDFGKLSSFGMDISDLDFSIPLKKTANANEQESLPRKQDLKKEKFSFAFDFDVLDKFDLDTKLVKTATGSSKCMDDGGPHCSDEMFKHESLSTSTSAHMLEPDGPNHAVIRHGSAQEALPQGHNELICLDSVKNDTSKEQDSGVRLLDGIQSGNSSPVKSSNSRSCEPNNITGSQDCSSTLQNHEVDEHAITEGTKPTNQSIQVDNEVSRNSVKEAANKHFDASRFQFPISKMPGGTASSSNAKSAMPILLSAASANRPENSFLEAQNISQKDDKNHLPNSMISRIKENSNIANSSSNGVINTIRVSERNLTLKRKTSKESMTDPKAFSTLKHINSSPKGRVTSTGSAKIIMPNFLSTASMSSLKNIPFEGQHIFQKDGKKHLPSLMTSRMRKENSSIANFSMGKGRNTVGGTEGNLASNLVISLMTDKPVLNPSLKMKTLKEPLTDPKAFSTSKQIGSSPERISLVISPGSDTEMVQREENPESYRNDASFQNLCSLNGASELENMDIEVPVQIEDHGNVEKAESCSKELDDLCNMLKKKHDEAKEVLVRAVVNNNKLLMLSHPMIEEKISFVLVLRYASMFSWTLFLDRHKHSCASEACYQFAQSKDYWKI</sequence>
<keyword evidence="3" id="KW-1185">Reference proteome</keyword>